<proteinExistence type="predicted"/>
<dbReference type="AlphaFoldDB" id="A0A9N9XQ51"/>
<dbReference type="Proteomes" id="UP001153712">
    <property type="component" value="Chromosome 6"/>
</dbReference>
<accession>A0A9N9XQ51</accession>
<evidence type="ECO:0000313" key="2">
    <source>
        <dbReference type="Proteomes" id="UP001153712"/>
    </source>
</evidence>
<gene>
    <name evidence="1" type="ORF">PHYEVI_LOCUS9334</name>
</gene>
<dbReference type="EMBL" id="OU900099">
    <property type="protein sequence ID" value="CAG9863033.1"/>
    <property type="molecule type" value="Genomic_DNA"/>
</dbReference>
<evidence type="ECO:0000313" key="1">
    <source>
        <dbReference type="EMBL" id="CAG9863033.1"/>
    </source>
</evidence>
<organism evidence="1 2">
    <name type="scientific">Phyllotreta striolata</name>
    <name type="common">Striped flea beetle</name>
    <name type="synonym">Crioceris striolata</name>
    <dbReference type="NCBI Taxonomy" id="444603"/>
    <lineage>
        <taxon>Eukaryota</taxon>
        <taxon>Metazoa</taxon>
        <taxon>Ecdysozoa</taxon>
        <taxon>Arthropoda</taxon>
        <taxon>Hexapoda</taxon>
        <taxon>Insecta</taxon>
        <taxon>Pterygota</taxon>
        <taxon>Neoptera</taxon>
        <taxon>Endopterygota</taxon>
        <taxon>Coleoptera</taxon>
        <taxon>Polyphaga</taxon>
        <taxon>Cucujiformia</taxon>
        <taxon>Chrysomeloidea</taxon>
        <taxon>Chrysomelidae</taxon>
        <taxon>Galerucinae</taxon>
        <taxon>Alticini</taxon>
        <taxon>Phyllotreta</taxon>
    </lineage>
</organism>
<reference evidence="1" key="1">
    <citation type="submission" date="2022-01" db="EMBL/GenBank/DDBJ databases">
        <authorList>
            <person name="King R."/>
        </authorList>
    </citation>
    <scope>NUCLEOTIDE SEQUENCE</scope>
</reference>
<protein>
    <submittedName>
        <fullName evidence="1">Uncharacterized protein</fullName>
    </submittedName>
</protein>
<name>A0A9N9XQ51_PHYSR</name>
<sequence>MSIPMSQKKLNFKTKLAPLRRSASTTSLGLLFNRHLNLRDTKSYTGGMDDTKSLSSDENEVIDRNTELITKTNAYLDLKDNIETRDKSTNEIVVVKAEILQQGGRTYSLNDLAYFWKKDCRIWMWKNSPELKNNKSVGDKIKTGLIKIRDI</sequence>
<dbReference type="OrthoDB" id="7697968at2759"/>
<keyword evidence="2" id="KW-1185">Reference proteome</keyword>